<dbReference type="AlphaFoldDB" id="A0A7R9QXI3"/>
<evidence type="ECO:0000313" key="2">
    <source>
        <dbReference type="EMBL" id="CAD7662165.1"/>
    </source>
</evidence>
<dbReference type="EMBL" id="OC941403">
    <property type="protein sequence ID" value="CAD7662165.1"/>
    <property type="molecule type" value="Genomic_DNA"/>
</dbReference>
<organism evidence="2">
    <name type="scientific">Oppiella nova</name>
    <dbReference type="NCBI Taxonomy" id="334625"/>
    <lineage>
        <taxon>Eukaryota</taxon>
        <taxon>Metazoa</taxon>
        <taxon>Ecdysozoa</taxon>
        <taxon>Arthropoda</taxon>
        <taxon>Chelicerata</taxon>
        <taxon>Arachnida</taxon>
        <taxon>Acari</taxon>
        <taxon>Acariformes</taxon>
        <taxon>Sarcoptiformes</taxon>
        <taxon>Oribatida</taxon>
        <taxon>Brachypylina</taxon>
        <taxon>Oppioidea</taxon>
        <taxon>Oppiidae</taxon>
        <taxon>Oppiella</taxon>
    </lineage>
</organism>
<protein>
    <submittedName>
        <fullName evidence="2">Uncharacterized protein</fullName>
    </submittedName>
</protein>
<feature type="region of interest" description="Disordered" evidence="1">
    <location>
        <begin position="16"/>
        <end position="46"/>
    </location>
</feature>
<dbReference type="Proteomes" id="UP000728032">
    <property type="component" value="Unassembled WGS sequence"/>
</dbReference>
<gene>
    <name evidence="2" type="ORF">ONB1V03_LOCUS18725</name>
</gene>
<dbReference type="EMBL" id="CAJPVJ010026578">
    <property type="protein sequence ID" value="CAG2179301.1"/>
    <property type="molecule type" value="Genomic_DNA"/>
</dbReference>
<proteinExistence type="predicted"/>
<sequence>MNENIFQSKFMRKSIHLNKSHSNEDDDLFSEESDSDSDSEVETKDEMPFIIDSKPEDNIQLKPKRVDKKAILGSELNCSTKVTPYLTKDQTPEESFRLLNDMSMKTMDDSLSEKCVIKAGFEQNYCIKAFRMSRRMR</sequence>
<keyword evidence="3" id="KW-1185">Reference proteome</keyword>
<feature type="non-terminal residue" evidence="2">
    <location>
        <position position="1"/>
    </location>
</feature>
<reference evidence="2" key="1">
    <citation type="submission" date="2020-11" db="EMBL/GenBank/DDBJ databases">
        <authorList>
            <person name="Tran Van P."/>
        </authorList>
    </citation>
    <scope>NUCLEOTIDE SEQUENCE</scope>
</reference>
<accession>A0A7R9QXI3</accession>
<feature type="compositionally biased region" description="Acidic residues" evidence="1">
    <location>
        <begin position="24"/>
        <end position="40"/>
    </location>
</feature>
<name>A0A7R9QXI3_9ACAR</name>
<evidence type="ECO:0000256" key="1">
    <source>
        <dbReference type="SAM" id="MobiDB-lite"/>
    </source>
</evidence>
<evidence type="ECO:0000313" key="3">
    <source>
        <dbReference type="Proteomes" id="UP000728032"/>
    </source>
</evidence>